<dbReference type="EC" id="2.3.2.31" evidence="2"/>
<evidence type="ECO:0000256" key="4">
    <source>
        <dbReference type="ARBA" id="ARBA00022723"/>
    </source>
</evidence>
<dbReference type="GO" id="GO:0016567">
    <property type="term" value="P:protein ubiquitination"/>
    <property type="evidence" value="ECO:0007669"/>
    <property type="project" value="InterPro"/>
</dbReference>
<evidence type="ECO:0000256" key="6">
    <source>
        <dbReference type="ARBA" id="ARBA00022771"/>
    </source>
</evidence>
<evidence type="ECO:0000256" key="1">
    <source>
        <dbReference type="ARBA" id="ARBA00001798"/>
    </source>
</evidence>
<organism evidence="12 13">
    <name type="scientific">Ambispora gerdemannii</name>
    <dbReference type="NCBI Taxonomy" id="144530"/>
    <lineage>
        <taxon>Eukaryota</taxon>
        <taxon>Fungi</taxon>
        <taxon>Fungi incertae sedis</taxon>
        <taxon>Mucoromycota</taxon>
        <taxon>Glomeromycotina</taxon>
        <taxon>Glomeromycetes</taxon>
        <taxon>Archaeosporales</taxon>
        <taxon>Ambisporaceae</taxon>
        <taxon>Ambispora</taxon>
    </lineage>
</organism>
<dbReference type="InterPro" id="IPR017907">
    <property type="entry name" value="Znf_RING_CS"/>
</dbReference>
<evidence type="ECO:0000256" key="5">
    <source>
        <dbReference type="ARBA" id="ARBA00022737"/>
    </source>
</evidence>
<dbReference type="GO" id="GO:0008270">
    <property type="term" value="F:zinc ion binding"/>
    <property type="evidence" value="ECO:0007669"/>
    <property type="project" value="UniProtKB-KW"/>
</dbReference>
<protein>
    <recommendedName>
        <fullName evidence="2">RBR-type E3 ubiquitin transferase</fullName>
        <ecNumber evidence="2">2.3.2.31</ecNumber>
    </recommendedName>
</protein>
<evidence type="ECO:0000256" key="7">
    <source>
        <dbReference type="ARBA" id="ARBA00022786"/>
    </source>
</evidence>
<dbReference type="Gene3D" id="1.20.120.1750">
    <property type="match status" value="1"/>
</dbReference>
<dbReference type="AlphaFoldDB" id="A0A9N9CDQ1"/>
<dbReference type="PROSITE" id="PS51873">
    <property type="entry name" value="TRIAD"/>
    <property type="match status" value="1"/>
</dbReference>
<keyword evidence="5" id="KW-0677">Repeat</keyword>
<evidence type="ECO:0000313" key="12">
    <source>
        <dbReference type="EMBL" id="CAG8598149.1"/>
    </source>
</evidence>
<feature type="domain" description="RING-type" evidence="11">
    <location>
        <begin position="98"/>
        <end position="392"/>
    </location>
</feature>
<dbReference type="EMBL" id="CAJVPL010002070">
    <property type="protein sequence ID" value="CAG8598149.1"/>
    <property type="molecule type" value="Genomic_DNA"/>
</dbReference>
<dbReference type="CDD" id="cd20336">
    <property type="entry name" value="Rcat_RBR"/>
    <property type="match status" value="1"/>
</dbReference>
<reference evidence="12" key="1">
    <citation type="submission" date="2021-06" db="EMBL/GenBank/DDBJ databases">
        <authorList>
            <person name="Kallberg Y."/>
            <person name="Tangrot J."/>
            <person name="Rosling A."/>
        </authorList>
    </citation>
    <scope>NUCLEOTIDE SEQUENCE</scope>
    <source>
        <strain evidence="12">MT106</strain>
    </source>
</reference>
<dbReference type="SUPFAM" id="SSF57850">
    <property type="entry name" value="RING/U-box"/>
    <property type="match status" value="2"/>
</dbReference>
<dbReference type="InterPro" id="IPR002867">
    <property type="entry name" value="IBR_dom"/>
</dbReference>
<dbReference type="InterPro" id="IPR031127">
    <property type="entry name" value="E3_UB_ligase_RBR"/>
</dbReference>
<dbReference type="InterPro" id="IPR044066">
    <property type="entry name" value="TRIAD_supradom"/>
</dbReference>
<comment type="catalytic activity">
    <reaction evidence="1">
        <text>[E2 ubiquitin-conjugating enzyme]-S-ubiquitinyl-L-cysteine + [acceptor protein]-L-lysine = [E2 ubiquitin-conjugating enzyme]-L-cysteine + [acceptor protein]-N(6)-ubiquitinyl-L-lysine.</text>
        <dbReference type="EC" id="2.3.2.31"/>
    </reaction>
</comment>
<dbReference type="GO" id="GO:0061630">
    <property type="term" value="F:ubiquitin protein ligase activity"/>
    <property type="evidence" value="ECO:0007669"/>
    <property type="project" value="UniProtKB-EC"/>
</dbReference>
<dbReference type="PROSITE" id="PS00518">
    <property type="entry name" value="ZF_RING_1"/>
    <property type="match status" value="1"/>
</dbReference>
<name>A0A9N9CDQ1_9GLOM</name>
<keyword evidence="13" id="KW-1185">Reference proteome</keyword>
<keyword evidence="8" id="KW-0862">Zinc</keyword>
<dbReference type="PROSITE" id="PS50089">
    <property type="entry name" value="ZF_RING_2"/>
    <property type="match status" value="2"/>
</dbReference>
<proteinExistence type="predicted"/>
<evidence type="ECO:0000313" key="13">
    <source>
        <dbReference type="Proteomes" id="UP000789831"/>
    </source>
</evidence>
<comment type="caution">
    <text evidence="12">The sequence shown here is derived from an EMBL/GenBank/DDBJ whole genome shotgun (WGS) entry which is preliminary data.</text>
</comment>
<dbReference type="SMART" id="SM00647">
    <property type="entry name" value="IBR"/>
    <property type="match status" value="2"/>
</dbReference>
<keyword evidence="7" id="KW-0833">Ubl conjugation pathway</keyword>
<evidence type="ECO:0000259" key="11">
    <source>
        <dbReference type="PROSITE" id="PS51873"/>
    </source>
</evidence>
<dbReference type="Proteomes" id="UP000789831">
    <property type="component" value="Unassembled WGS sequence"/>
</dbReference>
<dbReference type="OrthoDB" id="2393590at2759"/>
<dbReference type="PANTHER" id="PTHR11685">
    <property type="entry name" value="RBR FAMILY RING FINGER AND IBR DOMAIN-CONTAINING"/>
    <property type="match status" value="1"/>
</dbReference>
<evidence type="ECO:0000256" key="9">
    <source>
        <dbReference type="PROSITE-ProRule" id="PRU00175"/>
    </source>
</evidence>
<evidence type="ECO:0000256" key="3">
    <source>
        <dbReference type="ARBA" id="ARBA00022679"/>
    </source>
</evidence>
<keyword evidence="6 9" id="KW-0863">Zinc-finger</keyword>
<keyword evidence="3" id="KW-0808">Transferase</keyword>
<keyword evidence="4" id="KW-0479">Metal-binding</keyword>
<sequence length="395" mass="46017">MYYKTDLWEEAQLQNKINQDYFNTIGWYPIEQEEQQLEQKENNLETPIQYCFPDTDTQRTLTRRRSIRRRNNNKYRHHRHLRLIQLEQEQEQISSLLITKECIICTDEKELDLFTRVTEECIHESSICRECVETHIRIDIEDRGNVMIRCPFGESCGILSEADVKRFVNEAIFERYQKLSVNSVLSQMPDFHYCLNTSCSSGHICSSDQICSSGEICGSDEIHYEGIMTCMACSHKSCIIHSLPITNLDFGCPQCAFERSTHVSNILLSKHAIITAFKYISKLFCRKTTTSSSRDATATEATAQEDARNKRKEAVRLGKLRKYEARSQKFIREKTKPCPRCSRRIQKTTGCDHMTCKFPTCGHEFCWTCLADYALIREEGNSQHLPSCKHYYRPS</sequence>
<dbReference type="InterPro" id="IPR013083">
    <property type="entry name" value="Znf_RING/FYVE/PHD"/>
</dbReference>
<evidence type="ECO:0000256" key="2">
    <source>
        <dbReference type="ARBA" id="ARBA00012251"/>
    </source>
</evidence>
<evidence type="ECO:0000259" key="10">
    <source>
        <dbReference type="PROSITE" id="PS50089"/>
    </source>
</evidence>
<dbReference type="Pfam" id="PF22191">
    <property type="entry name" value="IBR_1"/>
    <property type="match status" value="1"/>
</dbReference>
<feature type="domain" description="RING-type" evidence="10">
    <location>
        <begin position="338"/>
        <end position="389"/>
    </location>
</feature>
<dbReference type="InterPro" id="IPR001841">
    <property type="entry name" value="Znf_RING"/>
</dbReference>
<feature type="domain" description="RING-type" evidence="10">
    <location>
        <begin position="102"/>
        <end position="154"/>
    </location>
</feature>
<dbReference type="Gene3D" id="3.30.40.10">
    <property type="entry name" value="Zinc/RING finger domain, C3HC4 (zinc finger)"/>
    <property type="match status" value="1"/>
</dbReference>
<gene>
    <name evidence="12" type="ORF">AGERDE_LOCUS8958</name>
</gene>
<accession>A0A9N9CDQ1</accession>
<evidence type="ECO:0000256" key="8">
    <source>
        <dbReference type="ARBA" id="ARBA00022833"/>
    </source>
</evidence>